<evidence type="ECO:0000256" key="2">
    <source>
        <dbReference type="SAM" id="Phobius"/>
    </source>
</evidence>
<protein>
    <submittedName>
        <fullName evidence="3">Uncharacterized protein</fullName>
    </submittedName>
</protein>
<sequence>MATNTSEQKVTKYAIGPMESLPLCPRIDWKLLEIQLAERLISTTSKMFSKAVFALILTLFASIALSIDQKKWALINLERKCQSKPSSCDYNFFINEDEGKIFPCSFHIVSLLPDIVIASNLTFSGMKCSGTDKYDINADVSDQGRSLLLSVANPNEGVVAFFRYKDDEIKEGNNTKPQTSELFPLIPPEDEKKPLSKSRKGKGPATEDSLEYATKWRLFSPLRRIRDGIGKNVLDMAFMLVADDRGGMICNIHLVWPTGKNAQTQSFFNEKCTNNDWHVSWGYNEDQGSAVMTVIK</sequence>
<keyword evidence="2" id="KW-0472">Membrane</keyword>
<keyword evidence="2" id="KW-1133">Transmembrane helix</keyword>
<reference evidence="3" key="1">
    <citation type="submission" date="2022-11" db="EMBL/GenBank/DDBJ databases">
        <authorList>
            <person name="Scott C."/>
            <person name="Bruce N."/>
        </authorList>
    </citation>
    <scope>NUCLEOTIDE SEQUENCE</scope>
</reference>
<dbReference type="EMBL" id="CALLCH030000009">
    <property type="protein sequence ID" value="CAI4213814.1"/>
    <property type="molecule type" value="Genomic_DNA"/>
</dbReference>
<proteinExistence type="predicted"/>
<feature type="transmembrane region" description="Helical" evidence="2">
    <location>
        <begin position="47"/>
        <end position="67"/>
    </location>
</feature>
<evidence type="ECO:0000313" key="3">
    <source>
        <dbReference type="EMBL" id="CAI4213814.1"/>
    </source>
</evidence>
<dbReference type="OrthoDB" id="3836772at2759"/>
<feature type="region of interest" description="Disordered" evidence="1">
    <location>
        <begin position="171"/>
        <end position="208"/>
    </location>
</feature>
<dbReference type="AlphaFoldDB" id="A0A9P1MAL4"/>
<keyword evidence="2" id="KW-0812">Transmembrane</keyword>
<keyword evidence="4" id="KW-1185">Reference proteome</keyword>
<dbReference type="Proteomes" id="UP000838763">
    <property type="component" value="Unassembled WGS sequence"/>
</dbReference>
<organism evidence="3 4">
    <name type="scientific">Parascedosporium putredinis</name>
    <dbReference type="NCBI Taxonomy" id="1442378"/>
    <lineage>
        <taxon>Eukaryota</taxon>
        <taxon>Fungi</taxon>
        <taxon>Dikarya</taxon>
        <taxon>Ascomycota</taxon>
        <taxon>Pezizomycotina</taxon>
        <taxon>Sordariomycetes</taxon>
        <taxon>Hypocreomycetidae</taxon>
        <taxon>Microascales</taxon>
        <taxon>Microascaceae</taxon>
        <taxon>Parascedosporium</taxon>
    </lineage>
</organism>
<accession>A0A9P1MAL4</accession>
<comment type="caution">
    <text evidence="3">The sequence shown here is derived from an EMBL/GenBank/DDBJ whole genome shotgun (WGS) entry which is preliminary data.</text>
</comment>
<name>A0A9P1MAL4_9PEZI</name>
<gene>
    <name evidence="3" type="ORF">PPNO1_LOCUS3560</name>
</gene>
<evidence type="ECO:0000313" key="4">
    <source>
        <dbReference type="Proteomes" id="UP000838763"/>
    </source>
</evidence>
<evidence type="ECO:0000256" key="1">
    <source>
        <dbReference type="SAM" id="MobiDB-lite"/>
    </source>
</evidence>